<accession>A0A2S7U604</accession>
<name>A0A2S7U604_9BACT</name>
<organism evidence="1 2">
    <name type="scientific">Rubritalea profundi</name>
    <dbReference type="NCBI Taxonomy" id="1658618"/>
    <lineage>
        <taxon>Bacteria</taxon>
        <taxon>Pseudomonadati</taxon>
        <taxon>Verrucomicrobiota</taxon>
        <taxon>Verrucomicrobiia</taxon>
        <taxon>Verrucomicrobiales</taxon>
        <taxon>Rubritaleaceae</taxon>
        <taxon>Rubritalea</taxon>
    </lineage>
</organism>
<dbReference type="AlphaFoldDB" id="A0A2S7U604"/>
<reference evidence="1 2" key="1">
    <citation type="submission" date="2016-12" db="EMBL/GenBank/DDBJ databases">
        <title>Study of bacterial adaptation to deep sea.</title>
        <authorList>
            <person name="Song J."/>
            <person name="Yoshizawa S."/>
            <person name="Kogure K."/>
        </authorList>
    </citation>
    <scope>NUCLEOTIDE SEQUENCE [LARGE SCALE GENOMIC DNA]</scope>
    <source>
        <strain evidence="1 2">SAORIC-165</strain>
    </source>
</reference>
<evidence type="ECO:0000313" key="1">
    <source>
        <dbReference type="EMBL" id="PQJ30000.1"/>
    </source>
</evidence>
<keyword evidence="2" id="KW-1185">Reference proteome</keyword>
<proteinExistence type="predicted"/>
<dbReference type="Proteomes" id="UP000239907">
    <property type="component" value="Unassembled WGS sequence"/>
</dbReference>
<sequence>MNAKRYSIGAACLFLFLINSSGKEKTTGKSETLFQGEYDELDSKNLTDLWDSDTPYKSFLSGKSNFALPLDSTRLLKNLDKQGY</sequence>
<comment type="caution">
    <text evidence="1">The sequence shown here is derived from an EMBL/GenBank/DDBJ whole genome shotgun (WGS) entry which is preliminary data.</text>
</comment>
<protein>
    <submittedName>
        <fullName evidence="1">Uncharacterized protein</fullName>
    </submittedName>
</protein>
<evidence type="ECO:0000313" key="2">
    <source>
        <dbReference type="Proteomes" id="UP000239907"/>
    </source>
</evidence>
<gene>
    <name evidence="1" type="ORF">BSZ32_16940</name>
</gene>
<dbReference type="EMBL" id="MQWA01000001">
    <property type="protein sequence ID" value="PQJ30000.1"/>
    <property type="molecule type" value="Genomic_DNA"/>
</dbReference>